<dbReference type="SMART" id="SM00212">
    <property type="entry name" value="UBCc"/>
    <property type="match status" value="1"/>
</dbReference>
<evidence type="ECO:0000256" key="1">
    <source>
        <dbReference type="SAM" id="MobiDB-lite"/>
    </source>
</evidence>
<dbReference type="AlphaFoldDB" id="A0ABD3PKB2"/>
<name>A0ABD3PKB2_9STRA</name>
<dbReference type="PANTHER" id="PTHR24067">
    <property type="entry name" value="UBIQUITIN-CONJUGATING ENZYME E2"/>
    <property type="match status" value="1"/>
</dbReference>
<feature type="region of interest" description="Disordered" evidence="1">
    <location>
        <begin position="19"/>
        <end position="95"/>
    </location>
</feature>
<feature type="domain" description="UBC core" evidence="3">
    <location>
        <begin position="305"/>
        <end position="453"/>
    </location>
</feature>
<dbReference type="SUPFAM" id="SSF54495">
    <property type="entry name" value="UBC-like"/>
    <property type="match status" value="1"/>
</dbReference>
<dbReference type="CDD" id="cd23799">
    <property type="entry name" value="UBCc_UBE2J"/>
    <property type="match status" value="1"/>
</dbReference>
<feature type="compositionally biased region" description="Basic and acidic residues" evidence="1">
    <location>
        <begin position="52"/>
        <end position="72"/>
    </location>
</feature>
<keyword evidence="5" id="KW-1185">Reference proteome</keyword>
<evidence type="ECO:0000259" key="3">
    <source>
        <dbReference type="PROSITE" id="PS50127"/>
    </source>
</evidence>
<feature type="chain" id="PRO_5044876835" description="UBC core domain-containing protein" evidence="2">
    <location>
        <begin position="22"/>
        <end position="701"/>
    </location>
</feature>
<proteinExistence type="predicted"/>
<feature type="compositionally biased region" description="Low complexity" evidence="1">
    <location>
        <begin position="19"/>
        <end position="30"/>
    </location>
</feature>
<keyword evidence="2" id="KW-0732">Signal</keyword>
<dbReference type="PROSITE" id="PS50127">
    <property type="entry name" value="UBC_2"/>
    <property type="match status" value="1"/>
</dbReference>
<dbReference type="InterPro" id="IPR000608">
    <property type="entry name" value="UBC"/>
</dbReference>
<feature type="compositionally biased region" description="Basic residues" evidence="1">
    <location>
        <begin position="34"/>
        <end position="45"/>
    </location>
</feature>
<dbReference type="EMBL" id="JALLAZ020000759">
    <property type="protein sequence ID" value="KAL3787801.1"/>
    <property type="molecule type" value="Genomic_DNA"/>
</dbReference>
<dbReference type="InterPro" id="IPR016135">
    <property type="entry name" value="UBQ-conjugating_enzyme/RWD"/>
</dbReference>
<sequence length="701" mass="77699">MPSSLCKSLVSILVSAPSSSATSPLFSSVPTPIVRRKKKNRRNHKSSVQSEDATKHDNDSIDAGKVHNDMVIRRRRSKGSRSQNTSEKVEKEESNRDIVTNDDVLLDPTVNYESSFEEESFPPADHSLAAIAVQEENCCIVLGGSCSNNDRDGIVPPDDNRVGRWQKDSALNMTSSSPSIFIQTAIEKYGKQYINASSRGERMNTITNTGCDGVGQPVQRIVNVSQYSQERTINSDNIIKDGDGSSIVTRKKKKSLLSFMPATTGSGIGIGSGKDGDCLRRIKREWKEVVQMGLAYDWTNMKTINDQRNKISDSVRSTNNDRDYLRIGPFNKNMLRWHFSVAGPPNSVYENGVYHGLILLPRNYPAMPPRIQMLTPNGRFLTNVDICLSASNYHPETWTPKWTILSLVNALRLHMLTLANEIGGMMSSDERRRWYAKESRVWRQSYCYPGGSGSGEGVVVIDHVQMVASGIFTPAMTTTKTTKDYDDSLSRRIGNEGNNNIEQDSSAIELKDLACYTEGESAVINDDMFLASSCTQTQPKCILPNAVVISPASSRAAKIKQKKKKSSTMIESKVAKAVVIASAPTKDYGPNKGERTVFCLTTLLGREPAPKKNATTEQQRKGRIISNIIMFNRQIVEVLKLPLQILFAVLKVLGDLESRLREIIDSLISECHLFFVFLVKKLKCPPPPVIGNNGHVNRGEG</sequence>
<accession>A0ABD3PKB2</accession>
<dbReference type="InterPro" id="IPR050113">
    <property type="entry name" value="Ub_conjugating_enzyme"/>
</dbReference>
<dbReference type="Proteomes" id="UP001530315">
    <property type="component" value="Unassembled WGS sequence"/>
</dbReference>
<organism evidence="4 5">
    <name type="scientific">Stephanodiscus triporus</name>
    <dbReference type="NCBI Taxonomy" id="2934178"/>
    <lineage>
        <taxon>Eukaryota</taxon>
        <taxon>Sar</taxon>
        <taxon>Stramenopiles</taxon>
        <taxon>Ochrophyta</taxon>
        <taxon>Bacillariophyta</taxon>
        <taxon>Coscinodiscophyceae</taxon>
        <taxon>Thalassiosirophycidae</taxon>
        <taxon>Stephanodiscales</taxon>
        <taxon>Stephanodiscaceae</taxon>
        <taxon>Stephanodiscus</taxon>
    </lineage>
</organism>
<dbReference type="Pfam" id="PF00179">
    <property type="entry name" value="UQ_con"/>
    <property type="match status" value="1"/>
</dbReference>
<feature type="signal peptide" evidence="2">
    <location>
        <begin position="1"/>
        <end position="21"/>
    </location>
</feature>
<evidence type="ECO:0000313" key="5">
    <source>
        <dbReference type="Proteomes" id="UP001530315"/>
    </source>
</evidence>
<gene>
    <name evidence="4" type="ORF">ACHAW5_002596</name>
</gene>
<dbReference type="Gene3D" id="3.10.110.10">
    <property type="entry name" value="Ubiquitin Conjugating Enzyme"/>
    <property type="match status" value="1"/>
</dbReference>
<reference evidence="4 5" key="1">
    <citation type="submission" date="2024-10" db="EMBL/GenBank/DDBJ databases">
        <title>Updated reference genomes for cyclostephanoid diatoms.</title>
        <authorList>
            <person name="Roberts W.R."/>
            <person name="Alverson A.J."/>
        </authorList>
    </citation>
    <scope>NUCLEOTIDE SEQUENCE [LARGE SCALE GENOMIC DNA]</scope>
    <source>
        <strain evidence="4 5">AJA276-08</strain>
    </source>
</reference>
<comment type="caution">
    <text evidence="4">The sequence shown here is derived from an EMBL/GenBank/DDBJ whole genome shotgun (WGS) entry which is preliminary data.</text>
</comment>
<evidence type="ECO:0000313" key="4">
    <source>
        <dbReference type="EMBL" id="KAL3787801.1"/>
    </source>
</evidence>
<evidence type="ECO:0000256" key="2">
    <source>
        <dbReference type="SAM" id="SignalP"/>
    </source>
</evidence>
<protein>
    <recommendedName>
        <fullName evidence="3">UBC core domain-containing protein</fullName>
    </recommendedName>
</protein>